<dbReference type="Gene3D" id="3.40.50.1700">
    <property type="entry name" value="Glycoside hydrolase family 3 C-terminal domain"/>
    <property type="match status" value="1"/>
</dbReference>
<keyword evidence="8" id="KW-1185">Reference proteome</keyword>
<dbReference type="GO" id="GO:0008422">
    <property type="term" value="F:beta-glucosidase activity"/>
    <property type="evidence" value="ECO:0007669"/>
    <property type="project" value="UniProtKB-ARBA"/>
</dbReference>
<evidence type="ECO:0000256" key="4">
    <source>
        <dbReference type="RuleBase" id="RU361161"/>
    </source>
</evidence>
<dbReference type="InterPro" id="IPR002772">
    <property type="entry name" value="Glyco_hydro_3_C"/>
</dbReference>
<evidence type="ECO:0000256" key="3">
    <source>
        <dbReference type="ARBA" id="ARBA00023277"/>
    </source>
</evidence>
<protein>
    <submittedName>
        <fullName evidence="7">Glycosyl hydrolase</fullName>
    </submittedName>
</protein>
<dbReference type="SMART" id="SM01217">
    <property type="entry name" value="Fn3_like"/>
    <property type="match status" value="1"/>
</dbReference>
<evidence type="ECO:0000256" key="5">
    <source>
        <dbReference type="SAM" id="SignalP"/>
    </source>
</evidence>
<dbReference type="InterPro" id="IPR001764">
    <property type="entry name" value="Glyco_hydro_3_N"/>
</dbReference>
<gene>
    <name evidence="7" type="ORF">B0A66_12445</name>
</gene>
<dbReference type="SUPFAM" id="SSF51445">
    <property type="entry name" value="(Trans)glycosidases"/>
    <property type="match status" value="1"/>
</dbReference>
<sequence length="735" mass="81386">MKKIFLILTVALLYAANGYAQTLPYLNEKLTLDERVKDALSRMTLEEKVALCHAQSKFSIPGVPRLGIRELWMSDGPHGVHEEQLWNAWDGAGWTNDSCTAFPALTCLAASWNKELSASYGRAIGEEARFRNKDVLLAPGVNIYRTPLNGRNFEYLGEDPFLASQMVVPYIIEVQKNGVAACVKHFAVNNQETNRLQVNVTLSDRALHEIYLPAFKAAVQQGGSWSIMGAYNKVRGEHACHSDLLLNKILKKDWAFDGVVVSDWGGVHNTKEAALNGLDIEMGSYTNGLTTESKFTYNDYFLADPYLKMLKDGTVPMSTVDDKASRILKLIFRTSMNRNRPWGSFANEEHHNVARTIAEDGIVLLKNDATPKKKALLPLDAAQYKKILVVGENATKNLMDGGGSSTLKVKQNSTPLAGLQLMYGDKIVYTKGYESGRPFYDRIDEIPQTKLDSLRKEAIRQAKTADIVIFVGGLNKNFQQDSEGGDRASYELPFGQNELINELVAVNPNLVLVLVSGNAVAMPWVKKVPTIVQAWFLGSEAGNALANVMSGKVNPSGKLPFSFPIKLEDCGAHAFDKTVFPGDANVEYKEDILVGYRWYDTKNIPVLFPFGHGLSYTNFKYGKATVSAKTITNTETLQVSLSVKNTGKNAGKEIVQLYIRDEKSALPRPIKELKGFEKIHLNAGEEKTVHFTIDKTALSYYDDAKKEWIAEPGKFDVLIGASATDIRATASFILK</sequence>
<dbReference type="InterPro" id="IPR013783">
    <property type="entry name" value="Ig-like_fold"/>
</dbReference>
<dbReference type="SUPFAM" id="SSF52279">
    <property type="entry name" value="Beta-D-glucan exohydrolase, C-terminal domain"/>
    <property type="match status" value="1"/>
</dbReference>
<evidence type="ECO:0000259" key="6">
    <source>
        <dbReference type="SMART" id="SM01217"/>
    </source>
</evidence>
<dbReference type="InterPro" id="IPR036881">
    <property type="entry name" value="Glyco_hydro_3_C_sf"/>
</dbReference>
<dbReference type="Proteomes" id="UP000198345">
    <property type="component" value="Unassembled WGS sequence"/>
</dbReference>
<dbReference type="InterPro" id="IPR019800">
    <property type="entry name" value="Glyco_hydro_3_AS"/>
</dbReference>
<keyword evidence="4" id="KW-0326">Glycosidase</keyword>
<dbReference type="AlphaFoldDB" id="A0A226H818"/>
<dbReference type="Pfam" id="PF01915">
    <property type="entry name" value="Glyco_hydro_3_C"/>
    <property type="match status" value="1"/>
</dbReference>
<dbReference type="PRINTS" id="PR00133">
    <property type="entry name" value="GLHYDRLASE3"/>
</dbReference>
<accession>A0A226H818</accession>
<dbReference type="FunFam" id="2.60.40.10:FF:000495">
    <property type="entry name" value="Periplasmic beta-glucosidase"/>
    <property type="match status" value="1"/>
</dbReference>
<proteinExistence type="inferred from homology"/>
<dbReference type="InterPro" id="IPR017853">
    <property type="entry name" value="GH"/>
</dbReference>
<dbReference type="PANTHER" id="PTHR42715:SF10">
    <property type="entry name" value="BETA-GLUCOSIDASE"/>
    <property type="match status" value="1"/>
</dbReference>
<dbReference type="PROSITE" id="PS00775">
    <property type="entry name" value="GLYCOSYL_HYDROL_F3"/>
    <property type="match status" value="1"/>
</dbReference>
<feature type="chain" id="PRO_5012036541" evidence="5">
    <location>
        <begin position="21"/>
        <end position="735"/>
    </location>
</feature>
<evidence type="ECO:0000313" key="7">
    <source>
        <dbReference type="EMBL" id="OXA90375.1"/>
    </source>
</evidence>
<dbReference type="Pfam" id="PF14310">
    <property type="entry name" value="Fn3-like"/>
    <property type="match status" value="1"/>
</dbReference>
<feature type="domain" description="Fibronectin type III-like" evidence="6">
    <location>
        <begin position="653"/>
        <end position="723"/>
    </location>
</feature>
<dbReference type="Pfam" id="PF00933">
    <property type="entry name" value="Glyco_hydro_3"/>
    <property type="match status" value="1"/>
</dbReference>
<dbReference type="GO" id="GO:0005975">
    <property type="term" value="P:carbohydrate metabolic process"/>
    <property type="evidence" value="ECO:0007669"/>
    <property type="project" value="InterPro"/>
</dbReference>
<name>A0A226H818_9FLAO</name>
<evidence type="ECO:0000256" key="2">
    <source>
        <dbReference type="ARBA" id="ARBA00022801"/>
    </source>
</evidence>
<comment type="caution">
    <text evidence="7">The sequence shown here is derived from an EMBL/GenBank/DDBJ whole genome shotgun (WGS) entry which is preliminary data.</text>
</comment>
<dbReference type="Gene3D" id="3.20.20.300">
    <property type="entry name" value="Glycoside hydrolase, family 3, N-terminal domain"/>
    <property type="match status" value="1"/>
</dbReference>
<keyword evidence="2 4" id="KW-0378">Hydrolase</keyword>
<dbReference type="PANTHER" id="PTHR42715">
    <property type="entry name" value="BETA-GLUCOSIDASE"/>
    <property type="match status" value="1"/>
</dbReference>
<organism evidence="7 8">
    <name type="scientific">Flavobacterium hercynium</name>
    <dbReference type="NCBI Taxonomy" id="387094"/>
    <lineage>
        <taxon>Bacteria</taxon>
        <taxon>Pseudomonadati</taxon>
        <taxon>Bacteroidota</taxon>
        <taxon>Flavobacteriia</taxon>
        <taxon>Flavobacteriales</taxon>
        <taxon>Flavobacteriaceae</taxon>
        <taxon>Flavobacterium</taxon>
    </lineage>
</organism>
<dbReference type="Gene3D" id="2.60.40.10">
    <property type="entry name" value="Immunoglobulins"/>
    <property type="match status" value="1"/>
</dbReference>
<keyword evidence="3" id="KW-0119">Carbohydrate metabolism</keyword>
<dbReference type="RefSeq" id="WP_089050164.1">
    <property type="nucleotide sequence ID" value="NZ_FXTV01000009.1"/>
</dbReference>
<dbReference type="InterPro" id="IPR050288">
    <property type="entry name" value="Cellulose_deg_GH3"/>
</dbReference>
<evidence type="ECO:0000256" key="1">
    <source>
        <dbReference type="ARBA" id="ARBA00005336"/>
    </source>
</evidence>
<comment type="similarity">
    <text evidence="1 4">Belongs to the glycosyl hydrolase 3 family.</text>
</comment>
<dbReference type="InterPro" id="IPR026891">
    <property type="entry name" value="Fn3-like"/>
</dbReference>
<dbReference type="EMBL" id="MUGW01000025">
    <property type="protein sequence ID" value="OXA90375.1"/>
    <property type="molecule type" value="Genomic_DNA"/>
</dbReference>
<reference evidence="7 8" key="1">
    <citation type="submission" date="2016-11" db="EMBL/GenBank/DDBJ databases">
        <title>Whole genomes of Flavobacteriaceae.</title>
        <authorList>
            <person name="Stine C."/>
            <person name="Li C."/>
            <person name="Tadesse D."/>
        </authorList>
    </citation>
    <scope>NUCLEOTIDE SEQUENCE [LARGE SCALE GENOMIC DNA]</scope>
    <source>
        <strain evidence="7 8">DSM 18292</strain>
    </source>
</reference>
<dbReference type="OrthoDB" id="9805821at2"/>
<dbReference type="InterPro" id="IPR036962">
    <property type="entry name" value="Glyco_hydro_3_N_sf"/>
</dbReference>
<evidence type="ECO:0000313" key="8">
    <source>
        <dbReference type="Proteomes" id="UP000198345"/>
    </source>
</evidence>
<keyword evidence="5" id="KW-0732">Signal</keyword>
<feature type="signal peptide" evidence="5">
    <location>
        <begin position="1"/>
        <end position="20"/>
    </location>
</feature>